<sequence>MIQKYTPLKDHDTPIKVLFTGYLCTVGIGYFFALVQILFTHGMADGKLGLSIDDIVYSYYGNRSGTVLENKLNGSMKDKAPEQERFMIMQWVRDGAKLEDYKDSGVDKIIETRCVMCHNKDAAGLPDFTRFEQLKALTAGDEGATFASLTRVSHIHLFGISFIFMFVGLIFSFSETTSTKYKCIAIGMPYVFLIADILSWWLTKIHPMFAWLVILAGMGMGVSFIFMWVISILEMWLFKPVFIDGPGVHYLQWKDTLTSEQNKIRFNKFMAFMKRIVSRIKPALAYGKEKWLSHGWPIVRNIINNRPESR</sequence>
<feature type="transmembrane region" description="Helical" evidence="1">
    <location>
        <begin position="208"/>
        <end position="230"/>
    </location>
</feature>
<name>A0A8S0WIP8_9GAMM</name>
<accession>A0A8S0WIP8</accession>
<proteinExistence type="predicted"/>
<evidence type="ECO:0000313" key="2">
    <source>
        <dbReference type="EMBL" id="CAA9890654.1"/>
    </source>
</evidence>
<keyword evidence="1" id="KW-0472">Membrane</keyword>
<dbReference type="Proteomes" id="UP000494216">
    <property type="component" value="Unassembled WGS sequence"/>
</dbReference>
<protein>
    <recommendedName>
        <fullName evidence="4">Elongation factor-1 alpha</fullName>
    </recommendedName>
</protein>
<dbReference type="AlphaFoldDB" id="A0A8S0WIP8"/>
<feature type="transmembrane region" description="Helical" evidence="1">
    <location>
        <begin position="21"/>
        <end position="39"/>
    </location>
</feature>
<keyword evidence="1" id="KW-0812">Transmembrane</keyword>
<evidence type="ECO:0000256" key="1">
    <source>
        <dbReference type="SAM" id="Phobius"/>
    </source>
</evidence>
<reference evidence="2 3" key="1">
    <citation type="submission" date="2020-02" db="EMBL/GenBank/DDBJ databases">
        <authorList>
            <person name="Hogendoorn C."/>
        </authorList>
    </citation>
    <scope>NUCLEOTIDE SEQUENCE [LARGE SCALE GENOMIC DNA]</scope>
    <source>
        <strain evidence="2">METHB21</strain>
    </source>
</reference>
<evidence type="ECO:0000313" key="3">
    <source>
        <dbReference type="Proteomes" id="UP000494216"/>
    </source>
</evidence>
<organism evidence="2 3">
    <name type="scientific">Candidatus Methylobacter favarea</name>
    <dbReference type="NCBI Taxonomy" id="2707345"/>
    <lineage>
        <taxon>Bacteria</taxon>
        <taxon>Pseudomonadati</taxon>
        <taxon>Pseudomonadota</taxon>
        <taxon>Gammaproteobacteria</taxon>
        <taxon>Methylococcales</taxon>
        <taxon>Methylococcaceae</taxon>
        <taxon>Methylobacter</taxon>
    </lineage>
</organism>
<feature type="transmembrane region" description="Helical" evidence="1">
    <location>
        <begin position="153"/>
        <end position="171"/>
    </location>
</feature>
<feature type="transmembrane region" description="Helical" evidence="1">
    <location>
        <begin position="183"/>
        <end position="202"/>
    </location>
</feature>
<gene>
    <name evidence="2" type="ORF">METHB2_260033</name>
</gene>
<keyword evidence="3" id="KW-1185">Reference proteome</keyword>
<dbReference type="RefSeq" id="WP_174625578.1">
    <property type="nucleotide sequence ID" value="NZ_CADCXN010000054.1"/>
</dbReference>
<comment type="caution">
    <text evidence="2">The sequence shown here is derived from an EMBL/GenBank/DDBJ whole genome shotgun (WGS) entry which is preliminary data.</text>
</comment>
<dbReference type="EMBL" id="CADCXN010000054">
    <property type="protein sequence ID" value="CAA9890654.1"/>
    <property type="molecule type" value="Genomic_DNA"/>
</dbReference>
<keyword evidence="1" id="KW-1133">Transmembrane helix</keyword>
<evidence type="ECO:0008006" key="4">
    <source>
        <dbReference type="Google" id="ProtNLM"/>
    </source>
</evidence>